<dbReference type="EMBL" id="JAAMFK010000006">
    <property type="protein sequence ID" value="MBS9338969.1"/>
    <property type="molecule type" value="Genomic_DNA"/>
</dbReference>
<keyword evidence="3" id="KW-1185">Reference proteome</keyword>
<feature type="transmembrane region" description="Helical" evidence="1">
    <location>
        <begin position="69"/>
        <end position="94"/>
    </location>
</feature>
<reference evidence="2 3" key="1">
    <citation type="submission" date="2020-02" db="EMBL/GenBank/DDBJ databases">
        <title>Fructobacillus sp. isolated from paper mulberry of Taiwan.</title>
        <authorList>
            <person name="Lin S.-T."/>
        </authorList>
    </citation>
    <scope>NUCLEOTIDE SEQUENCE [LARGE SCALE GENOMIC DNA]</scope>
    <source>
        <strain evidence="2 3">M2-14</strain>
    </source>
</reference>
<gene>
    <name evidence="2" type="ORF">G6R29_04940</name>
</gene>
<protein>
    <submittedName>
        <fullName evidence="2">DUF2335 domain-containing protein</fullName>
    </submittedName>
</protein>
<evidence type="ECO:0000313" key="2">
    <source>
        <dbReference type="EMBL" id="MBS9338969.1"/>
    </source>
</evidence>
<feature type="transmembrane region" description="Helical" evidence="1">
    <location>
        <begin position="100"/>
        <end position="119"/>
    </location>
</feature>
<accession>A0ABS5R332</accession>
<sequence length="124" mass="14156">MEEKNKSFSDYAVSKNLYLGPIPPANELDYYRQIDASLPKKIMRMSERQSDHRMEQSSRALDIREQELALAKLGIVCGCLLLNFALIAAFFMIYKVQYTGGVFSIFGVLCAVVTTWFTMARKKN</sequence>
<dbReference type="InterPro" id="IPR019284">
    <property type="entry name" value="RP532"/>
</dbReference>
<keyword evidence="1" id="KW-0812">Transmembrane</keyword>
<keyword evidence="1" id="KW-1133">Transmembrane helix</keyword>
<dbReference type="RefSeq" id="WP_213809254.1">
    <property type="nucleotide sequence ID" value="NZ_JAAMFK010000006.1"/>
</dbReference>
<evidence type="ECO:0000313" key="3">
    <source>
        <dbReference type="Proteomes" id="UP001519504"/>
    </source>
</evidence>
<evidence type="ECO:0000256" key="1">
    <source>
        <dbReference type="SAM" id="Phobius"/>
    </source>
</evidence>
<comment type="caution">
    <text evidence="2">The sequence shown here is derived from an EMBL/GenBank/DDBJ whole genome shotgun (WGS) entry which is preliminary data.</text>
</comment>
<name>A0ABS5R332_9LACO</name>
<dbReference type="Proteomes" id="UP001519504">
    <property type="component" value="Unassembled WGS sequence"/>
</dbReference>
<keyword evidence="1" id="KW-0472">Membrane</keyword>
<dbReference type="Pfam" id="PF10097">
    <property type="entry name" value="DUF2335"/>
    <property type="match status" value="1"/>
</dbReference>
<proteinExistence type="predicted"/>
<organism evidence="2 3">
    <name type="scientific">Fructobacillus broussonetiae</name>
    <dbReference type="NCBI Taxonomy" id="2713173"/>
    <lineage>
        <taxon>Bacteria</taxon>
        <taxon>Bacillati</taxon>
        <taxon>Bacillota</taxon>
        <taxon>Bacilli</taxon>
        <taxon>Lactobacillales</taxon>
        <taxon>Lactobacillaceae</taxon>
        <taxon>Fructobacillus</taxon>
    </lineage>
</organism>